<name>A0A0D9XW96_9ORYZ</name>
<feature type="region of interest" description="Disordered" evidence="1">
    <location>
        <begin position="892"/>
        <end position="924"/>
    </location>
</feature>
<accession>A0A0D9XW96</accession>
<dbReference type="PANTHER" id="PTHR34465:SF5">
    <property type="entry name" value="OS11G0598900 PROTEIN"/>
    <property type="match status" value="1"/>
</dbReference>
<dbReference type="HOGENOM" id="CLU_316026_0_0_1"/>
<evidence type="ECO:0000313" key="2">
    <source>
        <dbReference type="EnsemblPlants" id="LPERR12G01020.1"/>
    </source>
</evidence>
<proteinExistence type="predicted"/>
<dbReference type="Proteomes" id="UP000032180">
    <property type="component" value="Chromosome 12"/>
</dbReference>
<evidence type="ECO:0008006" key="4">
    <source>
        <dbReference type="Google" id="ProtNLM"/>
    </source>
</evidence>
<evidence type="ECO:0000256" key="1">
    <source>
        <dbReference type="SAM" id="MobiDB-lite"/>
    </source>
</evidence>
<dbReference type="PANTHER" id="PTHR34465">
    <property type="entry name" value="CARBOXYL-TERMINAL HYDROLASE-LIKE PROTEIN, PUTATIVE (DUF627 AND DUF629)-RELATED"/>
    <property type="match status" value="1"/>
</dbReference>
<feature type="region of interest" description="Disordered" evidence="1">
    <location>
        <begin position="637"/>
        <end position="661"/>
    </location>
</feature>
<reference evidence="2" key="3">
    <citation type="submission" date="2015-04" db="UniProtKB">
        <authorList>
            <consortium name="EnsemblPlants"/>
        </authorList>
    </citation>
    <scope>IDENTIFICATION</scope>
</reference>
<reference evidence="2 3" key="1">
    <citation type="submission" date="2012-08" db="EMBL/GenBank/DDBJ databases">
        <title>Oryza genome evolution.</title>
        <authorList>
            <person name="Wing R.A."/>
        </authorList>
    </citation>
    <scope>NUCLEOTIDE SEQUENCE</scope>
</reference>
<dbReference type="AlphaFoldDB" id="A0A0D9XW96"/>
<organism evidence="2 3">
    <name type="scientific">Leersia perrieri</name>
    <dbReference type="NCBI Taxonomy" id="77586"/>
    <lineage>
        <taxon>Eukaryota</taxon>
        <taxon>Viridiplantae</taxon>
        <taxon>Streptophyta</taxon>
        <taxon>Embryophyta</taxon>
        <taxon>Tracheophyta</taxon>
        <taxon>Spermatophyta</taxon>
        <taxon>Magnoliopsida</taxon>
        <taxon>Liliopsida</taxon>
        <taxon>Poales</taxon>
        <taxon>Poaceae</taxon>
        <taxon>BOP clade</taxon>
        <taxon>Oryzoideae</taxon>
        <taxon>Oryzeae</taxon>
        <taxon>Oryzinae</taxon>
        <taxon>Leersia</taxon>
    </lineage>
</organism>
<keyword evidence="3" id="KW-1185">Reference proteome</keyword>
<dbReference type="EnsemblPlants" id="LPERR12G01020.1">
    <property type="protein sequence ID" value="LPERR12G01020.1"/>
    <property type="gene ID" value="LPERR12G01020"/>
</dbReference>
<dbReference type="Gramene" id="LPERR12G01020.1">
    <property type="protein sequence ID" value="LPERR12G01020.1"/>
    <property type="gene ID" value="LPERR12G01020"/>
</dbReference>
<sequence>MSTMKADNRIDKKIHEEAKELMKLTNSSVDQAVVRARRLTAKYSHSAKAFNVAGMILSWVSDTSDKHKGLLQESCDTYQTAMHLAPSCVFTRLMYCKRLIRLHKFEETWKEFICIKTDISADPLDYTPFPALPSDIRDEDTPQKRCLVVARRCQIFKPMACHQLLLWLANEGAPLRARKLKQFTIASPEVVALHHANVVSSLLFACDSAQKCIEINGSGDDYYRRFLQSALQIAATAVNCHQASLVLSLYHARILFLLGQYDTAEKECIRGIRMEHPTDPINDKILYPGDENFHDRFQREIEVKGKTKDERVKCVKNELELLLGFICCRLKEHWSAIQTKHWAEILTSDLEALLSYYQDTNTSVAILLNEALDFFETNKQWDYWAELLIHATKVGCDQNIMLQDIESILWATPKGGEIQEETKEVKYTSDNYRWKHWHWLEKTNRGYKWFSDVPLPYSKDYKYTWLSGVDDDSDILSLAPANWKLAAYTHPNEFKVQTNDRRLVITDDEVPGSKSRLKYAWTTGRKLSSRMLWRVVTRKKSMIEAYREFNLLVGCQHRNILKPLGVWPCKDDPTSGYIMFPHVDGAISEVPKDTLYVEDNNVIHGFTKNGYTILRDILSVVQHVNIYYEHVEASRSLDGDEPSLDDDEPSLDDDEPSLDDDPLQLIPLDVSLDCIYYIRNAVGEYHVYLGNFSAESLPPQLVKACRRQRRGRRRKFIKANVLVRSNWNAVGTYLDMLCCGRSTDQEIAHLIDSLKSPSANYADLIWEPGLWTVSEKMMLLREVAWVLESDPEKVTELAGKPCLGIELFAIKVVLTEWKGKNMYNDIMTVRNKIVGHQSSVYHKYSGPKEEIGIDKATIMKLLWKEAPEFMLKLVEEIHALNWSIISPYRRSATSLKPSGKKPDRRFDRKKRNKPSSRLGLSDTV</sequence>
<dbReference type="eggNOG" id="ENOG502R41U">
    <property type="taxonomic scope" value="Eukaryota"/>
</dbReference>
<reference evidence="3" key="2">
    <citation type="submission" date="2013-12" db="EMBL/GenBank/DDBJ databases">
        <authorList>
            <person name="Yu Y."/>
            <person name="Lee S."/>
            <person name="de Baynast K."/>
            <person name="Wissotski M."/>
            <person name="Liu L."/>
            <person name="Talag J."/>
            <person name="Goicoechea J."/>
            <person name="Angelova A."/>
            <person name="Jetty R."/>
            <person name="Kudrna D."/>
            <person name="Golser W."/>
            <person name="Rivera L."/>
            <person name="Zhang J."/>
            <person name="Wing R."/>
        </authorList>
    </citation>
    <scope>NUCLEOTIDE SEQUENCE</scope>
</reference>
<evidence type="ECO:0000313" key="3">
    <source>
        <dbReference type="Proteomes" id="UP000032180"/>
    </source>
</evidence>
<feature type="compositionally biased region" description="Acidic residues" evidence="1">
    <location>
        <begin position="639"/>
        <end position="661"/>
    </location>
</feature>
<protein>
    <recommendedName>
        <fullName evidence="4">Protein kinase domain-containing protein</fullName>
    </recommendedName>
</protein>